<keyword evidence="5" id="KW-1185">Reference proteome</keyword>
<dbReference type="NCBIfam" id="TIGR02282">
    <property type="entry name" value="MltB"/>
    <property type="match status" value="1"/>
</dbReference>
<dbReference type="Proteomes" id="UP000273022">
    <property type="component" value="Unassembled WGS sequence"/>
</dbReference>
<organism evidence="4 5">
    <name type="scientific">Parashewanella spongiae</name>
    <dbReference type="NCBI Taxonomy" id="342950"/>
    <lineage>
        <taxon>Bacteria</taxon>
        <taxon>Pseudomonadati</taxon>
        <taxon>Pseudomonadota</taxon>
        <taxon>Gammaproteobacteria</taxon>
        <taxon>Alteromonadales</taxon>
        <taxon>Shewanellaceae</taxon>
        <taxon>Parashewanella</taxon>
    </lineage>
</organism>
<feature type="signal peptide" evidence="2">
    <location>
        <begin position="1"/>
        <end position="21"/>
    </location>
</feature>
<dbReference type="EMBL" id="QYYH01000051">
    <property type="protein sequence ID" value="RJY16312.1"/>
    <property type="molecule type" value="Genomic_DNA"/>
</dbReference>
<dbReference type="GO" id="GO:0009253">
    <property type="term" value="P:peptidoglycan catabolic process"/>
    <property type="evidence" value="ECO:0007669"/>
    <property type="project" value="TreeGrafter"/>
</dbReference>
<keyword evidence="2" id="KW-0732">Signal</keyword>
<proteinExistence type="predicted"/>
<evidence type="ECO:0000259" key="3">
    <source>
        <dbReference type="Pfam" id="PF13406"/>
    </source>
</evidence>
<evidence type="ECO:0000313" key="4">
    <source>
        <dbReference type="EMBL" id="RJY16312.1"/>
    </source>
</evidence>
<dbReference type="InterPro" id="IPR043426">
    <property type="entry name" value="MltB-like"/>
</dbReference>
<dbReference type="InterPro" id="IPR023346">
    <property type="entry name" value="Lysozyme-like_dom_sf"/>
</dbReference>
<reference evidence="4 5" key="1">
    <citation type="submission" date="2018-09" db="EMBL/GenBank/DDBJ databases">
        <title>Phylogeny of the Shewanellaceae, and recommendation for two new genera, Pseudoshewanella and Parashewanella.</title>
        <authorList>
            <person name="Wang G."/>
        </authorList>
    </citation>
    <scope>NUCLEOTIDE SEQUENCE [LARGE SCALE GENOMIC DNA]</scope>
    <source>
        <strain evidence="4 5">KCTC 22492</strain>
    </source>
</reference>
<gene>
    <name evidence="4" type="primary">mltB</name>
    <name evidence="4" type="ORF">D5R81_09750</name>
</gene>
<dbReference type="Gene3D" id="1.10.530.10">
    <property type="match status" value="1"/>
</dbReference>
<dbReference type="AlphaFoldDB" id="A0A3A6TKH3"/>
<dbReference type="InterPro" id="IPR031304">
    <property type="entry name" value="SLT_2"/>
</dbReference>
<evidence type="ECO:0000313" key="5">
    <source>
        <dbReference type="Proteomes" id="UP000273022"/>
    </source>
</evidence>
<accession>A0A3A6TKH3</accession>
<dbReference type="GO" id="GO:0008933">
    <property type="term" value="F:peptidoglycan lytic transglycosylase activity"/>
    <property type="evidence" value="ECO:0007669"/>
    <property type="project" value="TreeGrafter"/>
</dbReference>
<dbReference type="FunFam" id="1.10.8.350:FF:000001">
    <property type="entry name" value="Lytic murein transglycosylase B"/>
    <property type="match status" value="1"/>
</dbReference>
<dbReference type="PANTHER" id="PTHR30163">
    <property type="entry name" value="MEMBRANE-BOUND LYTIC MUREIN TRANSGLYCOSYLASE B"/>
    <property type="match status" value="1"/>
</dbReference>
<comment type="caution">
    <text evidence="4">The sequence shown here is derived from an EMBL/GenBank/DDBJ whole genome shotgun (WGS) entry which is preliminary data.</text>
</comment>
<sequence>MRLISSAVISLVICAVLPSYADETSAPEVLKSEFIAQQVRNGMTKQEVTSILDKAHFQQTIIDSISRPWEAKPWYQYYPIFLTDNRLEAGLSFWKKNKDVIARAAKKFQVDPQIIVAIIGVETYYGKYLGKHSVLDALYTLGFYYPPRAKFFRGQLGDLLKLTKEEHLDINNLKGSYAGAMGYGQFIPSSYRYYAVDFDGNGSRDLIGSPADAIGSVANYLHKHGWQKGMPTTIELVNESDSAPETAPWSGKRLKLKAADILTPQLHLKHSIDIDIAQPAILIELQQESDKEYWLGLKNFYVITRYNHSPLYAMAVYQFSQQLKQSYEKQAHEKQ</sequence>
<evidence type="ECO:0000256" key="2">
    <source>
        <dbReference type="SAM" id="SignalP"/>
    </source>
</evidence>
<name>A0A3A6TKH3_9GAMM</name>
<dbReference type="PANTHER" id="PTHR30163:SF9">
    <property type="entry name" value="MEMBRANE-BOUND LYTIC MUREIN TRANSGLYCOSYLASE B"/>
    <property type="match status" value="1"/>
</dbReference>
<feature type="active site" evidence="1">
    <location>
        <position position="122"/>
    </location>
</feature>
<evidence type="ECO:0000256" key="1">
    <source>
        <dbReference type="PIRSR" id="PIRSR611757-1"/>
    </source>
</evidence>
<dbReference type="CDD" id="cd13399">
    <property type="entry name" value="Slt35-like"/>
    <property type="match status" value="1"/>
</dbReference>
<dbReference type="RefSeq" id="WP_121853453.1">
    <property type="nucleotide sequence ID" value="NZ_CP037952.1"/>
</dbReference>
<dbReference type="OrthoDB" id="9772911at2"/>
<feature type="domain" description="Transglycosylase SLT" evidence="3">
    <location>
        <begin position="32"/>
        <end position="321"/>
    </location>
</feature>
<protein>
    <submittedName>
        <fullName evidence="4">Lytic murein transglycosylase B</fullName>
    </submittedName>
</protein>
<feature type="chain" id="PRO_5017367922" evidence="2">
    <location>
        <begin position="22"/>
        <end position="335"/>
    </location>
</feature>
<dbReference type="InterPro" id="IPR011757">
    <property type="entry name" value="Lytic_transglycosylase_MltB"/>
</dbReference>
<dbReference type="Gene3D" id="1.10.8.350">
    <property type="entry name" value="Bacterial muramidase"/>
    <property type="match status" value="1"/>
</dbReference>
<dbReference type="Pfam" id="PF13406">
    <property type="entry name" value="SLT_2"/>
    <property type="match status" value="1"/>
</dbReference>
<dbReference type="SUPFAM" id="SSF53955">
    <property type="entry name" value="Lysozyme-like"/>
    <property type="match status" value="1"/>
</dbReference>